<dbReference type="GeneID" id="26840836"/>
<dbReference type="GO" id="GO:0032299">
    <property type="term" value="C:ribonuclease H2 complex"/>
    <property type="evidence" value="ECO:0007669"/>
    <property type="project" value="InterPro"/>
</dbReference>
<dbReference type="CDD" id="cd09271">
    <property type="entry name" value="RNase_H2-C"/>
    <property type="match status" value="1"/>
</dbReference>
<proteinExistence type="predicted"/>
<dbReference type="AlphaFoldDB" id="A0A0V1PW43"/>
<protein>
    <submittedName>
        <fullName evidence="1">Uncharacterized protein</fullName>
    </submittedName>
</protein>
<keyword evidence="2" id="KW-1185">Reference proteome</keyword>
<dbReference type="PANTHER" id="PTHR47204:SF1">
    <property type="entry name" value="RIBONUCLEASE H2 SUBUNIT C"/>
    <property type="match status" value="1"/>
</dbReference>
<dbReference type="OrthoDB" id="6222486at2759"/>
<comment type="caution">
    <text evidence="1">The sequence shown here is derived from an EMBL/GenBank/DDBJ whole genome shotgun (WGS) entry which is preliminary data.</text>
</comment>
<accession>A0A0V1PW43</accession>
<dbReference type="GO" id="GO:0006401">
    <property type="term" value="P:RNA catabolic process"/>
    <property type="evidence" value="ECO:0007669"/>
    <property type="project" value="InterPro"/>
</dbReference>
<sequence length="138" mass="15594">MSDVINTNEDVPTMHGNIIPCHIQYSGVANTKDYFTPSKKQETQPTGGQVEVAYFRGCKLVGKNMNISNDYNGYLINKSESLAKVDDETLEDYITVNTYTPVAKFEEITVYGHDTVPELTNQWGLIQEWKEISDLIHS</sequence>
<dbReference type="Proteomes" id="UP000054251">
    <property type="component" value="Unassembled WGS sequence"/>
</dbReference>
<organism evidence="1 2">
    <name type="scientific">Debaryomyces fabryi</name>
    <dbReference type="NCBI Taxonomy" id="58627"/>
    <lineage>
        <taxon>Eukaryota</taxon>
        <taxon>Fungi</taxon>
        <taxon>Dikarya</taxon>
        <taxon>Ascomycota</taxon>
        <taxon>Saccharomycotina</taxon>
        <taxon>Pichiomycetes</taxon>
        <taxon>Debaryomycetaceae</taxon>
        <taxon>Debaryomyces</taxon>
    </lineage>
</organism>
<dbReference type="RefSeq" id="XP_015466502.1">
    <property type="nucleotide sequence ID" value="XM_015612656.1"/>
</dbReference>
<reference evidence="1 2" key="1">
    <citation type="submission" date="2015-11" db="EMBL/GenBank/DDBJ databases">
        <title>The genome of Debaryomyces fabryi.</title>
        <authorList>
            <person name="Tafer H."/>
            <person name="Lopandic K."/>
        </authorList>
    </citation>
    <scope>NUCLEOTIDE SEQUENCE [LARGE SCALE GENOMIC DNA]</scope>
    <source>
        <strain evidence="1 2">CBS 789</strain>
    </source>
</reference>
<dbReference type="EMBL" id="LMYN01000089">
    <property type="protein sequence ID" value="KSA00400.1"/>
    <property type="molecule type" value="Genomic_DNA"/>
</dbReference>
<name>A0A0V1PW43_9ASCO</name>
<evidence type="ECO:0000313" key="1">
    <source>
        <dbReference type="EMBL" id="KSA00400.1"/>
    </source>
</evidence>
<dbReference type="InterPro" id="IPR013924">
    <property type="entry name" value="RNase_H2_suC"/>
</dbReference>
<dbReference type="Gene3D" id="2.40.128.680">
    <property type="match status" value="1"/>
</dbReference>
<gene>
    <name evidence="1" type="ORF">AC631_03827</name>
</gene>
<evidence type="ECO:0000313" key="2">
    <source>
        <dbReference type="Proteomes" id="UP000054251"/>
    </source>
</evidence>
<dbReference type="Pfam" id="PF08615">
    <property type="entry name" value="RNase_H2_suC"/>
    <property type="match status" value="1"/>
</dbReference>
<dbReference type="PANTHER" id="PTHR47204">
    <property type="entry name" value="OS02G0168900 PROTEIN"/>
    <property type="match status" value="1"/>
</dbReference>